<dbReference type="InterPro" id="IPR029052">
    <property type="entry name" value="Metallo-depent_PP-like"/>
</dbReference>
<gene>
    <name evidence="3" type="ORF">AAA083_03570</name>
</gene>
<feature type="domain" description="Calcineurin-like phosphoesterase" evidence="2">
    <location>
        <begin position="13"/>
        <end position="158"/>
    </location>
</feature>
<organism evidence="3 4">
    <name type="scientific">Raoultibacter massiliensis</name>
    <dbReference type="NCBI Taxonomy" id="1852371"/>
    <lineage>
        <taxon>Bacteria</taxon>
        <taxon>Bacillati</taxon>
        <taxon>Actinomycetota</taxon>
        <taxon>Coriobacteriia</taxon>
        <taxon>Eggerthellales</taxon>
        <taxon>Eggerthellaceae</taxon>
        <taxon>Raoultibacter</taxon>
    </lineage>
</organism>
<dbReference type="Gene3D" id="3.60.21.10">
    <property type="match status" value="1"/>
</dbReference>
<protein>
    <submittedName>
        <fullName evidence="3">Metallophosphoesterase family protein</fullName>
    </submittedName>
</protein>
<dbReference type="InterPro" id="IPR024654">
    <property type="entry name" value="Calcineurin-like_PHP_lpxH"/>
</dbReference>
<evidence type="ECO:0000259" key="2">
    <source>
        <dbReference type="Pfam" id="PF12850"/>
    </source>
</evidence>
<dbReference type="RefSeq" id="WP_102373609.1">
    <property type="nucleotide sequence ID" value="NZ_JBBNOP010000002.1"/>
</dbReference>
<comment type="similarity">
    <text evidence="1">Belongs to the metallophosphoesterase superfamily. YfcE family.</text>
</comment>
<accession>A0ABV1JAG1</accession>
<evidence type="ECO:0000313" key="3">
    <source>
        <dbReference type="EMBL" id="MEQ3362053.1"/>
    </source>
</evidence>
<keyword evidence="4" id="KW-1185">Reference proteome</keyword>
<dbReference type="SUPFAM" id="SSF56300">
    <property type="entry name" value="Metallo-dependent phosphatases"/>
    <property type="match status" value="1"/>
</dbReference>
<comment type="caution">
    <text evidence="3">The sequence shown here is derived from an EMBL/GenBank/DDBJ whole genome shotgun (WGS) entry which is preliminary data.</text>
</comment>
<name>A0ABV1JAG1_9ACTN</name>
<dbReference type="Pfam" id="PF12850">
    <property type="entry name" value="Metallophos_2"/>
    <property type="match status" value="1"/>
</dbReference>
<evidence type="ECO:0000256" key="1">
    <source>
        <dbReference type="ARBA" id="ARBA00008950"/>
    </source>
</evidence>
<sequence length="186" mass="19533">MDKPLNSTAGFFRIGLVSDTHGQLDPKAYAALAECDHIIHAGDIGGPDIIRSLESLAPVTAVLGNNDYDEYGAAVGRFAHPVIGGVRLLVAHYPQDVRIGFSGGPGIAPGDPIPQVCVHGHTHVPEIIAGADARPADYVICPGAAFRPRGGFPRCIGYLFVEGGRVLGVRIESLDGDVVFETGDRN</sequence>
<dbReference type="Proteomes" id="UP001487305">
    <property type="component" value="Unassembled WGS sequence"/>
</dbReference>
<evidence type="ECO:0000313" key="4">
    <source>
        <dbReference type="Proteomes" id="UP001487305"/>
    </source>
</evidence>
<proteinExistence type="inferred from homology"/>
<reference evidence="3 4" key="1">
    <citation type="submission" date="2024-04" db="EMBL/GenBank/DDBJ databases">
        <title>Human intestinal bacterial collection.</title>
        <authorList>
            <person name="Pauvert C."/>
            <person name="Hitch T.C.A."/>
            <person name="Clavel T."/>
        </authorList>
    </citation>
    <scope>NUCLEOTIDE SEQUENCE [LARGE SCALE GENOMIC DNA]</scope>
    <source>
        <strain evidence="3 4">CLA-KB-H42</strain>
    </source>
</reference>
<dbReference type="EMBL" id="JBBNOP010000002">
    <property type="protein sequence ID" value="MEQ3362053.1"/>
    <property type="molecule type" value="Genomic_DNA"/>
</dbReference>